<keyword evidence="1" id="KW-0472">Membrane</keyword>
<accession>L1JR23</accession>
<reference evidence="4" key="2">
    <citation type="submission" date="2012-11" db="EMBL/GenBank/DDBJ databases">
        <authorList>
            <person name="Kuo A."/>
            <person name="Curtis B.A."/>
            <person name="Tanifuji G."/>
            <person name="Burki F."/>
            <person name="Gruber A."/>
            <person name="Irimia M."/>
            <person name="Maruyama S."/>
            <person name="Arias M.C."/>
            <person name="Ball S.G."/>
            <person name="Gile G.H."/>
            <person name="Hirakawa Y."/>
            <person name="Hopkins J.F."/>
            <person name="Rensing S.A."/>
            <person name="Schmutz J."/>
            <person name="Symeonidi A."/>
            <person name="Elias M."/>
            <person name="Eveleigh R.J."/>
            <person name="Herman E.K."/>
            <person name="Klute M.J."/>
            <person name="Nakayama T."/>
            <person name="Obornik M."/>
            <person name="Reyes-Prieto A."/>
            <person name="Armbrust E.V."/>
            <person name="Aves S.J."/>
            <person name="Beiko R.G."/>
            <person name="Coutinho P."/>
            <person name="Dacks J.B."/>
            <person name="Durnford D.G."/>
            <person name="Fast N.M."/>
            <person name="Green B.R."/>
            <person name="Grisdale C."/>
            <person name="Hempe F."/>
            <person name="Henrissat B."/>
            <person name="Hoppner M.P."/>
            <person name="Ishida K.-I."/>
            <person name="Kim E."/>
            <person name="Koreny L."/>
            <person name="Kroth P.G."/>
            <person name="Liu Y."/>
            <person name="Malik S.-B."/>
            <person name="Maier U.G."/>
            <person name="McRose D."/>
            <person name="Mock T."/>
            <person name="Neilson J.A."/>
            <person name="Onodera N.T."/>
            <person name="Poole A.M."/>
            <person name="Pritham E.J."/>
            <person name="Richards T.A."/>
            <person name="Rocap G."/>
            <person name="Roy S.W."/>
            <person name="Sarai C."/>
            <person name="Schaack S."/>
            <person name="Shirato S."/>
            <person name="Slamovits C.H."/>
            <person name="Spencer D.F."/>
            <person name="Suzuki S."/>
            <person name="Worden A.Z."/>
            <person name="Zauner S."/>
            <person name="Barry K."/>
            <person name="Bell C."/>
            <person name="Bharti A.K."/>
            <person name="Crow J.A."/>
            <person name="Grimwood J."/>
            <person name="Kramer R."/>
            <person name="Lindquist E."/>
            <person name="Lucas S."/>
            <person name="Salamov A."/>
            <person name="McFadden G.I."/>
            <person name="Lane C.E."/>
            <person name="Keeling P.J."/>
            <person name="Gray M.W."/>
            <person name="Grigoriev I.V."/>
            <person name="Archibald J.M."/>
        </authorList>
    </citation>
    <scope>NUCLEOTIDE SEQUENCE</scope>
    <source>
        <strain evidence="4">CCMP2712</strain>
    </source>
</reference>
<keyword evidence="1" id="KW-1133">Transmembrane helix</keyword>
<dbReference type="Proteomes" id="UP000011087">
    <property type="component" value="Unassembled WGS sequence"/>
</dbReference>
<dbReference type="GO" id="GO:0000774">
    <property type="term" value="F:adenyl-nucleotide exchange factor activity"/>
    <property type="evidence" value="ECO:0007669"/>
    <property type="project" value="TreeGrafter"/>
</dbReference>
<gene>
    <name evidence="2" type="ORF">GUITHDRAFT_103325</name>
</gene>
<dbReference type="EnsemblProtists" id="EKX50734">
    <property type="protein sequence ID" value="EKX50734"/>
    <property type="gene ID" value="GUITHDRAFT_103325"/>
</dbReference>
<dbReference type="SUPFAM" id="SSF48371">
    <property type="entry name" value="ARM repeat"/>
    <property type="match status" value="1"/>
</dbReference>
<dbReference type="InterPro" id="IPR016024">
    <property type="entry name" value="ARM-type_fold"/>
</dbReference>
<feature type="transmembrane region" description="Helical" evidence="1">
    <location>
        <begin position="152"/>
        <end position="173"/>
    </location>
</feature>
<sequence length="309" mass="34399">MKEMLENTTDVFKTSVKQLDLNESSGVSYLHDDSSPDEHGSCNVSTTLIDQTEENVAMKERALEVITERVDNMDLALGLNNLGGFQPLVDCLKSNHSGVRWRAADAIAVSVQNYQNMQQIAVEYGALNLLTQMYANRSEESSTRYKARARGFGGLLCLLFLMGNSTSELWFLFNNGLAMLRIGEIRIKRKATFVMSQLLKSNAMLRQAVVLVERGDKGKGVLPELVNLLILGGNTTDSQVFEFATSALLALSQDQDQEQAKMMREEFPGLVKVLKERQDMLLRDGAKSEDEDLQELTQLIDTLQAPPAK</sequence>
<dbReference type="PaxDb" id="55529-EKX50734"/>
<keyword evidence="1" id="KW-0812">Transmembrane</keyword>
<dbReference type="AlphaFoldDB" id="L1JR23"/>
<protein>
    <recommendedName>
        <fullName evidence="5">Nucleotide exchange factor Fes1 domain-containing protein</fullName>
    </recommendedName>
</protein>
<evidence type="ECO:0000313" key="3">
    <source>
        <dbReference type="EnsemblProtists" id="EKX50734"/>
    </source>
</evidence>
<dbReference type="Gene3D" id="1.25.10.10">
    <property type="entry name" value="Leucine-rich Repeat Variant"/>
    <property type="match status" value="1"/>
</dbReference>
<dbReference type="PANTHER" id="PTHR19316:SF18">
    <property type="entry name" value="HSP70-BINDING PROTEIN 1"/>
    <property type="match status" value="1"/>
</dbReference>
<name>L1JR23_GUITC</name>
<organism evidence="2">
    <name type="scientific">Guillardia theta (strain CCMP2712)</name>
    <name type="common">Cryptophyte</name>
    <dbReference type="NCBI Taxonomy" id="905079"/>
    <lineage>
        <taxon>Eukaryota</taxon>
        <taxon>Cryptophyceae</taxon>
        <taxon>Pyrenomonadales</taxon>
        <taxon>Geminigeraceae</taxon>
        <taxon>Guillardia</taxon>
    </lineage>
</organism>
<reference evidence="3" key="3">
    <citation type="submission" date="2016-03" db="UniProtKB">
        <authorList>
            <consortium name="EnsemblProtists"/>
        </authorList>
    </citation>
    <scope>IDENTIFICATION</scope>
</reference>
<dbReference type="RefSeq" id="XP_005837714.1">
    <property type="nucleotide sequence ID" value="XM_005837657.1"/>
</dbReference>
<dbReference type="eggNOG" id="KOG2160">
    <property type="taxonomic scope" value="Eukaryota"/>
</dbReference>
<evidence type="ECO:0008006" key="5">
    <source>
        <dbReference type="Google" id="ProtNLM"/>
    </source>
</evidence>
<dbReference type="InterPro" id="IPR011989">
    <property type="entry name" value="ARM-like"/>
</dbReference>
<dbReference type="GO" id="GO:0005783">
    <property type="term" value="C:endoplasmic reticulum"/>
    <property type="evidence" value="ECO:0007669"/>
    <property type="project" value="TreeGrafter"/>
</dbReference>
<dbReference type="HOGENOM" id="CLU_901507_0_0_1"/>
<dbReference type="KEGG" id="gtt:GUITHDRAFT_103325"/>
<evidence type="ECO:0000256" key="1">
    <source>
        <dbReference type="SAM" id="Phobius"/>
    </source>
</evidence>
<dbReference type="OrthoDB" id="10250458at2759"/>
<dbReference type="PANTHER" id="PTHR19316">
    <property type="entry name" value="PROTEIN FOLDING REGULATOR"/>
    <property type="match status" value="1"/>
</dbReference>
<evidence type="ECO:0000313" key="2">
    <source>
        <dbReference type="EMBL" id="EKX50734.1"/>
    </source>
</evidence>
<reference evidence="2 4" key="1">
    <citation type="journal article" date="2012" name="Nature">
        <title>Algal genomes reveal evolutionary mosaicism and the fate of nucleomorphs.</title>
        <authorList>
            <consortium name="DOE Joint Genome Institute"/>
            <person name="Curtis B.A."/>
            <person name="Tanifuji G."/>
            <person name="Burki F."/>
            <person name="Gruber A."/>
            <person name="Irimia M."/>
            <person name="Maruyama S."/>
            <person name="Arias M.C."/>
            <person name="Ball S.G."/>
            <person name="Gile G.H."/>
            <person name="Hirakawa Y."/>
            <person name="Hopkins J.F."/>
            <person name="Kuo A."/>
            <person name="Rensing S.A."/>
            <person name="Schmutz J."/>
            <person name="Symeonidi A."/>
            <person name="Elias M."/>
            <person name="Eveleigh R.J."/>
            <person name="Herman E.K."/>
            <person name="Klute M.J."/>
            <person name="Nakayama T."/>
            <person name="Obornik M."/>
            <person name="Reyes-Prieto A."/>
            <person name="Armbrust E.V."/>
            <person name="Aves S.J."/>
            <person name="Beiko R.G."/>
            <person name="Coutinho P."/>
            <person name="Dacks J.B."/>
            <person name="Durnford D.G."/>
            <person name="Fast N.M."/>
            <person name="Green B.R."/>
            <person name="Grisdale C.J."/>
            <person name="Hempel F."/>
            <person name="Henrissat B."/>
            <person name="Hoppner M.P."/>
            <person name="Ishida K."/>
            <person name="Kim E."/>
            <person name="Koreny L."/>
            <person name="Kroth P.G."/>
            <person name="Liu Y."/>
            <person name="Malik S.B."/>
            <person name="Maier U.G."/>
            <person name="McRose D."/>
            <person name="Mock T."/>
            <person name="Neilson J.A."/>
            <person name="Onodera N.T."/>
            <person name="Poole A.M."/>
            <person name="Pritham E.J."/>
            <person name="Richards T.A."/>
            <person name="Rocap G."/>
            <person name="Roy S.W."/>
            <person name="Sarai C."/>
            <person name="Schaack S."/>
            <person name="Shirato S."/>
            <person name="Slamovits C.H."/>
            <person name="Spencer D.F."/>
            <person name="Suzuki S."/>
            <person name="Worden A.Z."/>
            <person name="Zauner S."/>
            <person name="Barry K."/>
            <person name="Bell C."/>
            <person name="Bharti A.K."/>
            <person name="Crow J.A."/>
            <person name="Grimwood J."/>
            <person name="Kramer R."/>
            <person name="Lindquist E."/>
            <person name="Lucas S."/>
            <person name="Salamov A."/>
            <person name="McFadden G.I."/>
            <person name="Lane C.E."/>
            <person name="Keeling P.J."/>
            <person name="Gray M.W."/>
            <person name="Grigoriev I.V."/>
            <person name="Archibald J.M."/>
        </authorList>
    </citation>
    <scope>NUCLEOTIDE SEQUENCE</scope>
    <source>
        <strain evidence="2 4">CCMP2712</strain>
    </source>
</reference>
<dbReference type="STRING" id="905079.L1JR23"/>
<proteinExistence type="predicted"/>
<dbReference type="InterPro" id="IPR050693">
    <property type="entry name" value="Hsp70_NEF-Inhibitors"/>
</dbReference>
<keyword evidence="4" id="KW-1185">Reference proteome</keyword>
<dbReference type="GeneID" id="17307533"/>
<dbReference type="EMBL" id="JH992977">
    <property type="protein sequence ID" value="EKX50734.1"/>
    <property type="molecule type" value="Genomic_DNA"/>
</dbReference>
<dbReference type="OMA" id="ERANWLM"/>
<evidence type="ECO:0000313" key="4">
    <source>
        <dbReference type="Proteomes" id="UP000011087"/>
    </source>
</evidence>